<comment type="caution">
    <text evidence="1">The sequence shown here is derived from an EMBL/GenBank/DDBJ whole genome shotgun (WGS) entry which is preliminary data.</text>
</comment>
<dbReference type="AlphaFoldDB" id="A0A256FRE6"/>
<organism evidence="1 2">
    <name type="scientific">Brucella rhizosphaerae</name>
    <dbReference type="NCBI Taxonomy" id="571254"/>
    <lineage>
        <taxon>Bacteria</taxon>
        <taxon>Pseudomonadati</taxon>
        <taxon>Pseudomonadota</taxon>
        <taxon>Alphaproteobacteria</taxon>
        <taxon>Hyphomicrobiales</taxon>
        <taxon>Brucellaceae</taxon>
        <taxon>Brucella/Ochrobactrum group</taxon>
        <taxon>Brucella</taxon>
    </lineage>
</organism>
<gene>
    <name evidence="1" type="ORF">CEV32_3924</name>
</gene>
<keyword evidence="2" id="KW-1185">Reference proteome</keyword>
<evidence type="ECO:0000313" key="1">
    <source>
        <dbReference type="EMBL" id="OYR17318.1"/>
    </source>
</evidence>
<sequence length="148" mass="15360">MNQNALLALAASAGIAVGAGGTWFVVSNASSNATAIAKADIVAAIKADPTLCPVPDEPAASAKLDVPTQAEALLAVRKLEEKNPLLWDRSELEMLSVSLANCWPVDGANGMVECVTNVKKNPSAQAIARTVGFAKDQSSGEWIATDRK</sequence>
<dbReference type="Proteomes" id="UP000216345">
    <property type="component" value="Unassembled WGS sequence"/>
</dbReference>
<dbReference type="EMBL" id="NNRK01000020">
    <property type="protein sequence ID" value="OYR17318.1"/>
    <property type="molecule type" value="Genomic_DNA"/>
</dbReference>
<dbReference type="OrthoDB" id="8446642at2"/>
<protein>
    <submittedName>
        <fullName evidence="1">Uncharacterized protein</fullName>
    </submittedName>
</protein>
<proteinExistence type="predicted"/>
<reference evidence="1 2" key="1">
    <citation type="submission" date="2017-07" db="EMBL/GenBank/DDBJ databases">
        <title>Phylogenetic study on the rhizospheric bacterium Ochrobactrum sp. A44.</title>
        <authorList>
            <person name="Krzyzanowska D.M."/>
            <person name="Ossowicki A."/>
            <person name="Rajewska M."/>
            <person name="Maciag T."/>
            <person name="Kaczynski Z."/>
            <person name="Czerwicka M."/>
            <person name="Jafra S."/>
        </authorList>
    </citation>
    <scope>NUCLEOTIDE SEQUENCE [LARGE SCALE GENOMIC DNA]</scope>
    <source>
        <strain evidence="1 2">PR17</strain>
    </source>
</reference>
<accession>A0A256FRE6</accession>
<dbReference type="RefSeq" id="WP_094574636.1">
    <property type="nucleotide sequence ID" value="NZ_JBHEEL010000012.1"/>
</dbReference>
<evidence type="ECO:0000313" key="2">
    <source>
        <dbReference type="Proteomes" id="UP000216345"/>
    </source>
</evidence>
<name>A0A256FRE6_9HYPH</name>